<dbReference type="EC" id="2.7.1.180" evidence="2 18"/>
<evidence type="ECO:0000256" key="10">
    <source>
        <dbReference type="ARBA" id="ARBA00022827"/>
    </source>
</evidence>
<comment type="similarity">
    <text evidence="1 18 20">Belongs to the ApbE family.</text>
</comment>
<keyword evidence="22" id="KW-1185">Reference proteome</keyword>
<evidence type="ECO:0000256" key="19">
    <source>
        <dbReference type="PIRSR" id="PIRSR006268-2"/>
    </source>
</evidence>
<evidence type="ECO:0000256" key="5">
    <source>
        <dbReference type="ARBA" id="ARBA00022519"/>
    </source>
</evidence>
<evidence type="ECO:0000256" key="4">
    <source>
        <dbReference type="ARBA" id="ARBA00022475"/>
    </source>
</evidence>
<organism evidence="21 22">
    <name type="scientific">Roseovarius albus</name>
    <dbReference type="NCBI Taxonomy" id="1247867"/>
    <lineage>
        <taxon>Bacteria</taxon>
        <taxon>Pseudomonadati</taxon>
        <taxon>Pseudomonadota</taxon>
        <taxon>Alphaproteobacteria</taxon>
        <taxon>Rhodobacterales</taxon>
        <taxon>Roseobacteraceae</taxon>
        <taxon>Roseovarius</taxon>
    </lineage>
</organism>
<evidence type="ECO:0000256" key="9">
    <source>
        <dbReference type="ARBA" id="ARBA00022729"/>
    </source>
</evidence>
<evidence type="ECO:0000256" key="17">
    <source>
        <dbReference type="ARBA" id="ARBA00060485"/>
    </source>
</evidence>
<feature type="signal peptide" evidence="20">
    <location>
        <begin position="1"/>
        <end position="17"/>
    </location>
</feature>
<evidence type="ECO:0000256" key="16">
    <source>
        <dbReference type="ARBA" id="ARBA00048540"/>
    </source>
</evidence>
<dbReference type="OrthoDB" id="9778595at2"/>
<feature type="chain" id="PRO_5011834478" description="FAD:protein FMN transferase" evidence="20">
    <location>
        <begin position="18"/>
        <end position="343"/>
    </location>
</feature>
<keyword evidence="10 18" id="KW-0274">FAD</keyword>
<dbReference type="GO" id="GO:0046872">
    <property type="term" value="F:metal ion binding"/>
    <property type="evidence" value="ECO:0007669"/>
    <property type="project" value="UniProtKB-UniRule"/>
</dbReference>
<evidence type="ECO:0000313" key="22">
    <source>
        <dbReference type="Proteomes" id="UP000193061"/>
    </source>
</evidence>
<comment type="cofactor">
    <cofactor evidence="19">
        <name>Mg(2+)</name>
        <dbReference type="ChEBI" id="CHEBI:18420"/>
    </cofactor>
    <cofactor evidence="19">
        <name>Mn(2+)</name>
        <dbReference type="ChEBI" id="CHEBI:29035"/>
    </cofactor>
    <text evidence="19">Magnesium. Can also use manganese.</text>
</comment>
<evidence type="ECO:0000313" key="21">
    <source>
        <dbReference type="EMBL" id="SLN67541.1"/>
    </source>
</evidence>
<evidence type="ECO:0000256" key="8">
    <source>
        <dbReference type="ARBA" id="ARBA00022723"/>
    </source>
</evidence>
<dbReference type="GO" id="GO:0005886">
    <property type="term" value="C:plasma membrane"/>
    <property type="evidence" value="ECO:0007669"/>
    <property type="project" value="UniProtKB-SubCell"/>
</dbReference>
<dbReference type="GO" id="GO:0016740">
    <property type="term" value="F:transferase activity"/>
    <property type="evidence" value="ECO:0007669"/>
    <property type="project" value="UniProtKB-UniRule"/>
</dbReference>
<evidence type="ECO:0000256" key="11">
    <source>
        <dbReference type="ARBA" id="ARBA00022842"/>
    </source>
</evidence>
<keyword evidence="6 18" id="KW-0285">Flavoprotein</keyword>
<keyword evidence="11 18" id="KW-0460">Magnesium</keyword>
<dbReference type="InterPro" id="IPR024932">
    <property type="entry name" value="ApbE"/>
</dbReference>
<name>A0A1X7A1F6_9RHOB</name>
<evidence type="ECO:0000256" key="1">
    <source>
        <dbReference type="ARBA" id="ARBA00008282"/>
    </source>
</evidence>
<dbReference type="Pfam" id="PF02424">
    <property type="entry name" value="ApbE"/>
    <property type="match status" value="1"/>
</dbReference>
<dbReference type="Proteomes" id="UP000193061">
    <property type="component" value="Unassembled WGS sequence"/>
</dbReference>
<reference evidence="21 22" key="1">
    <citation type="submission" date="2017-03" db="EMBL/GenBank/DDBJ databases">
        <authorList>
            <person name="Afonso C.L."/>
            <person name="Miller P.J."/>
            <person name="Scott M.A."/>
            <person name="Spackman E."/>
            <person name="Goraichik I."/>
            <person name="Dimitrov K.M."/>
            <person name="Suarez D.L."/>
            <person name="Swayne D.E."/>
        </authorList>
    </citation>
    <scope>NUCLEOTIDE SEQUENCE [LARGE SCALE GENOMIC DNA]</scope>
    <source>
        <strain evidence="21 22">CECT 7450</strain>
    </source>
</reference>
<comment type="subcellular location">
    <subcellularLocation>
        <location evidence="17 20">Cell inner membrane</location>
        <topology evidence="17 20">Lipid-anchor</topology>
        <orientation evidence="17 20">Periplasmic side</orientation>
    </subcellularLocation>
</comment>
<keyword evidence="9 20" id="KW-0732">Signal</keyword>
<keyword evidence="5 20" id="KW-0997">Cell inner membrane</keyword>
<dbReference type="PANTHER" id="PTHR30040:SF2">
    <property type="entry name" value="FAD:PROTEIN FMN TRANSFERASE"/>
    <property type="match status" value="1"/>
</dbReference>
<keyword evidence="8 18" id="KW-0479">Metal-binding</keyword>
<evidence type="ECO:0000256" key="2">
    <source>
        <dbReference type="ARBA" id="ARBA00011955"/>
    </source>
</evidence>
<evidence type="ECO:0000256" key="18">
    <source>
        <dbReference type="PIRNR" id="PIRNR006268"/>
    </source>
</evidence>
<feature type="binding site" evidence="19">
    <location>
        <position position="173"/>
    </location>
    <ligand>
        <name>Mg(2+)</name>
        <dbReference type="ChEBI" id="CHEBI:18420"/>
    </ligand>
</feature>
<evidence type="ECO:0000256" key="7">
    <source>
        <dbReference type="ARBA" id="ARBA00022679"/>
    </source>
</evidence>
<keyword evidence="7 18" id="KW-0808">Transferase</keyword>
<evidence type="ECO:0000256" key="14">
    <source>
        <dbReference type="ARBA" id="ARBA00023288"/>
    </source>
</evidence>
<protein>
    <recommendedName>
        <fullName evidence="3 18">FAD:protein FMN transferase</fullName>
        <ecNumber evidence="2 18">2.7.1.180</ecNumber>
    </recommendedName>
    <alternativeName>
        <fullName evidence="15 18">Flavin transferase</fullName>
    </alternativeName>
</protein>
<evidence type="ECO:0000256" key="15">
    <source>
        <dbReference type="ARBA" id="ARBA00031306"/>
    </source>
</evidence>
<feature type="binding site" evidence="19">
    <location>
        <position position="291"/>
    </location>
    <ligand>
        <name>Mg(2+)</name>
        <dbReference type="ChEBI" id="CHEBI:18420"/>
    </ligand>
</feature>
<dbReference type="AlphaFoldDB" id="A0A1X7A1F6"/>
<evidence type="ECO:0000256" key="12">
    <source>
        <dbReference type="ARBA" id="ARBA00023136"/>
    </source>
</evidence>
<evidence type="ECO:0000256" key="3">
    <source>
        <dbReference type="ARBA" id="ARBA00016337"/>
    </source>
</evidence>
<keyword evidence="14 20" id="KW-0449">Lipoprotein</keyword>
<comment type="function">
    <text evidence="20">Flavin transferase that catalyzes the transfer of the FMN moiety of FAD and its covalent binding to the hydroxyl group of a threonine residue in a target flavoprotein.</text>
</comment>
<feature type="binding site" evidence="19">
    <location>
        <position position="287"/>
    </location>
    <ligand>
        <name>Mg(2+)</name>
        <dbReference type="ChEBI" id="CHEBI:18420"/>
    </ligand>
</feature>
<dbReference type="EMBL" id="FWFX01000014">
    <property type="protein sequence ID" value="SLN67541.1"/>
    <property type="molecule type" value="Genomic_DNA"/>
</dbReference>
<evidence type="ECO:0000256" key="20">
    <source>
        <dbReference type="RuleBase" id="RU363002"/>
    </source>
</evidence>
<proteinExistence type="inferred from homology"/>
<dbReference type="InterPro" id="IPR003374">
    <property type="entry name" value="ApbE-like_sf"/>
</dbReference>
<dbReference type="PANTHER" id="PTHR30040">
    <property type="entry name" value="THIAMINE BIOSYNTHESIS LIPOPROTEIN APBE"/>
    <property type="match status" value="1"/>
</dbReference>
<gene>
    <name evidence="21" type="primary">apbE</name>
    <name evidence="21" type="ORF">ROA7450_03614</name>
</gene>
<keyword evidence="4" id="KW-1003">Cell membrane</keyword>
<dbReference type="SUPFAM" id="SSF143631">
    <property type="entry name" value="ApbE-like"/>
    <property type="match status" value="1"/>
</dbReference>
<dbReference type="PIRSF" id="PIRSF006268">
    <property type="entry name" value="ApbE"/>
    <property type="match status" value="1"/>
</dbReference>
<dbReference type="FunFam" id="3.10.520.10:FF:000001">
    <property type="entry name" value="FAD:protein FMN transferase"/>
    <property type="match status" value="1"/>
</dbReference>
<keyword evidence="12" id="KW-0472">Membrane</keyword>
<accession>A0A1X7A1F6</accession>
<sequence length="343" mass="36542">MKRLVAIFALLALTACWGEGEAEVLRLSGETMGTTYNITAVGEELDEEAIATAVVDALAMVNASMSNWDPESEVSKFSALKTLDAIPVSSGLARLMAVANEVNDQSEGRFDVTLDPLISLWGFGPRKPEDPVPSDEEITQAWLQVGQGHLLTLDAEAQTLTKSHPDVSLNLSAIAKGFGIDAVATALQAQGLENYMVEIGGDLVAEGRNPKGEPWRIGVEKPQLGAQSVQVVVPLLGQGLATSGDYRNFFEHEVQRYSHIIDPTTGRPITHATTSVTVIADTAMLADAWATAMLVLGAEAGLELAEAHKLAVFFISRDVSLGEDAYITAQSSAFHALLQAQTD</sequence>
<evidence type="ECO:0000256" key="13">
    <source>
        <dbReference type="ARBA" id="ARBA00023139"/>
    </source>
</evidence>
<evidence type="ECO:0000256" key="6">
    <source>
        <dbReference type="ARBA" id="ARBA00022630"/>
    </source>
</evidence>
<dbReference type="RefSeq" id="WP_085807279.1">
    <property type="nucleotide sequence ID" value="NZ_FWFX01000014.1"/>
</dbReference>
<dbReference type="PROSITE" id="PS51257">
    <property type="entry name" value="PROKAR_LIPOPROTEIN"/>
    <property type="match status" value="1"/>
</dbReference>
<keyword evidence="13" id="KW-0564">Palmitate</keyword>
<comment type="catalytic activity">
    <reaction evidence="16 18 20">
        <text>L-threonyl-[protein] + FAD = FMN-L-threonyl-[protein] + AMP + H(+)</text>
        <dbReference type="Rhea" id="RHEA:36847"/>
        <dbReference type="Rhea" id="RHEA-COMP:11060"/>
        <dbReference type="Rhea" id="RHEA-COMP:11061"/>
        <dbReference type="ChEBI" id="CHEBI:15378"/>
        <dbReference type="ChEBI" id="CHEBI:30013"/>
        <dbReference type="ChEBI" id="CHEBI:57692"/>
        <dbReference type="ChEBI" id="CHEBI:74257"/>
        <dbReference type="ChEBI" id="CHEBI:456215"/>
        <dbReference type="EC" id="2.7.1.180"/>
    </reaction>
</comment>
<dbReference type="Gene3D" id="3.10.520.10">
    <property type="entry name" value="ApbE-like domains"/>
    <property type="match status" value="1"/>
</dbReference>